<feature type="compositionally biased region" description="Low complexity" evidence="1">
    <location>
        <begin position="79"/>
        <end position="90"/>
    </location>
</feature>
<name>A0ABD7VMB6_PSEFL</name>
<proteinExistence type="predicted"/>
<reference evidence="2 3" key="1">
    <citation type="submission" date="2019-09" db="EMBL/GenBank/DDBJ databases">
        <authorList>
            <person name="Chandra G."/>
            <person name="Truman W A."/>
        </authorList>
    </citation>
    <scope>NUCLEOTIDE SEQUENCE [LARGE SCALE GENOMIC DNA]</scope>
    <source>
        <strain evidence="2">PS732</strain>
    </source>
</reference>
<organism evidence="2 3">
    <name type="scientific">Pseudomonas fluorescens</name>
    <dbReference type="NCBI Taxonomy" id="294"/>
    <lineage>
        <taxon>Bacteria</taxon>
        <taxon>Pseudomonadati</taxon>
        <taxon>Pseudomonadota</taxon>
        <taxon>Gammaproteobacteria</taxon>
        <taxon>Pseudomonadales</taxon>
        <taxon>Pseudomonadaceae</taxon>
        <taxon>Pseudomonas</taxon>
    </lineage>
</organism>
<evidence type="ECO:0000313" key="2">
    <source>
        <dbReference type="EMBL" id="VVP39715.1"/>
    </source>
</evidence>
<protein>
    <submittedName>
        <fullName evidence="2">Uncharacterized protein</fullName>
    </submittedName>
</protein>
<accession>A0ABD7VMB6</accession>
<feature type="compositionally biased region" description="Polar residues" evidence="1">
    <location>
        <begin position="58"/>
        <end position="69"/>
    </location>
</feature>
<dbReference type="EMBL" id="CABVIJ010000027">
    <property type="protein sequence ID" value="VVP39715.1"/>
    <property type="molecule type" value="Genomic_DNA"/>
</dbReference>
<feature type="region of interest" description="Disordered" evidence="1">
    <location>
        <begin position="1"/>
        <end position="33"/>
    </location>
</feature>
<dbReference type="AlphaFoldDB" id="A0ABD7VMB6"/>
<comment type="caution">
    <text evidence="2">The sequence shown here is derived from an EMBL/GenBank/DDBJ whole genome shotgun (WGS) entry which is preliminary data.</text>
</comment>
<evidence type="ECO:0000256" key="1">
    <source>
        <dbReference type="SAM" id="MobiDB-lite"/>
    </source>
</evidence>
<feature type="region of interest" description="Disordered" evidence="1">
    <location>
        <begin position="54"/>
        <end position="93"/>
    </location>
</feature>
<dbReference type="Proteomes" id="UP000325779">
    <property type="component" value="Unassembled WGS sequence"/>
</dbReference>
<evidence type="ECO:0000313" key="3">
    <source>
        <dbReference type="Proteomes" id="UP000325779"/>
    </source>
</evidence>
<feature type="compositionally biased region" description="Basic and acidic residues" evidence="1">
    <location>
        <begin position="9"/>
        <end position="27"/>
    </location>
</feature>
<sequence>MRRSRIHRKEVQRSKPEAMPPDGHRSEGTLSLSEVPYAGAKPFGSFLAFEKGTRCKSETASGNTRTNGYAPNPNPNPNPQKNQIKKSQPSATPTQFAIWQLHSVQTFNTFPPIATATNNTAINPNAKLKLLACATNPITAGPARIPA</sequence>
<gene>
    <name evidence="2" type="ORF">PS732_04828</name>
</gene>